<comment type="caution">
    <text evidence="1">The sequence shown here is derived from an EMBL/GenBank/DDBJ whole genome shotgun (WGS) entry which is preliminary data.</text>
</comment>
<proteinExistence type="predicted"/>
<dbReference type="OrthoDB" id="10257314at2759"/>
<accession>A0A8S3W235</accession>
<dbReference type="AlphaFoldDB" id="A0A8S3W235"/>
<dbReference type="EMBL" id="CAJQZP010000067">
    <property type="protein sequence ID" value="CAG4936098.1"/>
    <property type="molecule type" value="Genomic_DNA"/>
</dbReference>
<sequence length="117" mass="13339">MNELEKNSGTDTLMNLWLARLLAWVRVILAINRAETKLDDLTERADKVTDNLGNGELFTVDAGSDCSSSLTSTVAEVNFKLLTQVKTMALELQTLRSKMFTRSEYYIFIFFFSLRCQ</sequence>
<dbReference type="Proteomes" id="UP000691718">
    <property type="component" value="Unassembled WGS sequence"/>
</dbReference>
<name>A0A8S3W235_PARAO</name>
<evidence type="ECO:0000313" key="2">
    <source>
        <dbReference type="Proteomes" id="UP000691718"/>
    </source>
</evidence>
<gene>
    <name evidence="1" type="ORF">PAPOLLO_LOCUS1111</name>
</gene>
<organism evidence="1 2">
    <name type="scientific">Parnassius apollo</name>
    <name type="common">Apollo butterfly</name>
    <name type="synonym">Papilio apollo</name>
    <dbReference type="NCBI Taxonomy" id="110799"/>
    <lineage>
        <taxon>Eukaryota</taxon>
        <taxon>Metazoa</taxon>
        <taxon>Ecdysozoa</taxon>
        <taxon>Arthropoda</taxon>
        <taxon>Hexapoda</taxon>
        <taxon>Insecta</taxon>
        <taxon>Pterygota</taxon>
        <taxon>Neoptera</taxon>
        <taxon>Endopterygota</taxon>
        <taxon>Lepidoptera</taxon>
        <taxon>Glossata</taxon>
        <taxon>Ditrysia</taxon>
        <taxon>Papilionoidea</taxon>
        <taxon>Papilionidae</taxon>
        <taxon>Parnassiinae</taxon>
        <taxon>Parnassini</taxon>
        <taxon>Parnassius</taxon>
        <taxon>Parnassius</taxon>
    </lineage>
</organism>
<keyword evidence="2" id="KW-1185">Reference proteome</keyword>
<reference evidence="1" key="1">
    <citation type="submission" date="2021-04" db="EMBL/GenBank/DDBJ databases">
        <authorList>
            <person name="Tunstrom K."/>
        </authorList>
    </citation>
    <scope>NUCLEOTIDE SEQUENCE</scope>
</reference>
<evidence type="ECO:0000313" key="1">
    <source>
        <dbReference type="EMBL" id="CAG4936098.1"/>
    </source>
</evidence>
<protein>
    <submittedName>
        <fullName evidence="1">(apollo) hypothetical protein</fullName>
    </submittedName>
</protein>